<comment type="caution">
    <text evidence="1">The sequence shown here is derived from an EMBL/GenBank/DDBJ whole genome shotgun (WGS) entry which is preliminary data.</text>
</comment>
<organism evidence="1 2">
    <name type="scientific">Gigaspora margarita</name>
    <dbReference type="NCBI Taxonomy" id="4874"/>
    <lineage>
        <taxon>Eukaryota</taxon>
        <taxon>Fungi</taxon>
        <taxon>Fungi incertae sedis</taxon>
        <taxon>Mucoromycota</taxon>
        <taxon>Glomeromycotina</taxon>
        <taxon>Glomeromycetes</taxon>
        <taxon>Diversisporales</taxon>
        <taxon>Gigasporaceae</taxon>
        <taxon>Gigaspora</taxon>
    </lineage>
</organism>
<dbReference type="Proteomes" id="UP000789901">
    <property type="component" value="Unassembled WGS sequence"/>
</dbReference>
<evidence type="ECO:0000313" key="1">
    <source>
        <dbReference type="EMBL" id="CAG8766836.1"/>
    </source>
</evidence>
<feature type="non-terminal residue" evidence="1">
    <location>
        <position position="1"/>
    </location>
</feature>
<gene>
    <name evidence="1" type="ORF">GMARGA_LOCUS18093</name>
</gene>
<sequence>QFPKHTKVTRGSVEDYQQSYDDKYAFAYVNGIPRGKFYVTFIILYNHGVKHEISFENTELSNFLKLQINTAEFDFRKSLALS</sequence>
<reference evidence="1 2" key="1">
    <citation type="submission" date="2021-06" db="EMBL/GenBank/DDBJ databases">
        <authorList>
            <person name="Kallberg Y."/>
            <person name="Tangrot J."/>
            <person name="Rosling A."/>
        </authorList>
    </citation>
    <scope>NUCLEOTIDE SEQUENCE [LARGE SCALE GENOMIC DNA]</scope>
    <source>
        <strain evidence="1 2">120-4 pot B 10/14</strain>
    </source>
</reference>
<protein>
    <submittedName>
        <fullName evidence="1">1660_t:CDS:1</fullName>
    </submittedName>
</protein>
<keyword evidence="2" id="KW-1185">Reference proteome</keyword>
<name>A0ABN7VFE7_GIGMA</name>
<accession>A0ABN7VFE7</accession>
<proteinExistence type="predicted"/>
<evidence type="ECO:0000313" key="2">
    <source>
        <dbReference type="Proteomes" id="UP000789901"/>
    </source>
</evidence>
<dbReference type="EMBL" id="CAJVQB010014175">
    <property type="protein sequence ID" value="CAG8766836.1"/>
    <property type="molecule type" value="Genomic_DNA"/>
</dbReference>